<reference evidence="1" key="1">
    <citation type="submission" date="2020-05" db="EMBL/GenBank/DDBJ databases">
        <authorList>
            <person name="Chiriac C."/>
            <person name="Salcher M."/>
            <person name="Ghai R."/>
            <person name="Kavagutti S V."/>
        </authorList>
    </citation>
    <scope>NUCLEOTIDE SEQUENCE</scope>
</reference>
<dbReference type="EMBL" id="LR798360">
    <property type="protein sequence ID" value="CAB5226503.1"/>
    <property type="molecule type" value="Genomic_DNA"/>
</dbReference>
<evidence type="ECO:0000313" key="1">
    <source>
        <dbReference type="EMBL" id="CAB5226503.1"/>
    </source>
</evidence>
<sequence length="55" mass="6345">MNDKISSIIVEIEALEEQIDGLSLGPELSKLFRKIEVLEKQLWDLQREDGYNAIN</sequence>
<gene>
    <name evidence="1" type="ORF">UFOVP760_277</name>
</gene>
<accession>A0A6J7X6H3</accession>
<protein>
    <submittedName>
        <fullName evidence="1">Uncharacterized protein</fullName>
    </submittedName>
</protein>
<organism evidence="1">
    <name type="scientific">uncultured Caudovirales phage</name>
    <dbReference type="NCBI Taxonomy" id="2100421"/>
    <lineage>
        <taxon>Viruses</taxon>
        <taxon>Duplodnaviria</taxon>
        <taxon>Heunggongvirae</taxon>
        <taxon>Uroviricota</taxon>
        <taxon>Caudoviricetes</taxon>
        <taxon>Peduoviridae</taxon>
        <taxon>Maltschvirus</taxon>
        <taxon>Maltschvirus maltsch</taxon>
    </lineage>
</organism>
<name>A0A6J7X6H3_9CAUD</name>
<proteinExistence type="predicted"/>